<organism evidence="2 3">
    <name type="scientific">Lactobacillus melliventris</name>
    <dbReference type="NCBI Taxonomy" id="1218507"/>
    <lineage>
        <taxon>Bacteria</taxon>
        <taxon>Bacillati</taxon>
        <taxon>Bacillota</taxon>
        <taxon>Bacilli</taxon>
        <taxon>Lactobacillales</taxon>
        <taxon>Lactobacillaceae</taxon>
        <taxon>Lactobacillus</taxon>
    </lineage>
</organism>
<dbReference type="Proteomes" id="UP000033531">
    <property type="component" value="Unassembled WGS sequence"/>
</dbReference>
<evidence type="ECO:0000313" key="2">
    <source>
        <dbReference type="EMBL" id="KJY55769.1"/>
    </source>
</evidence>
<comment type="caution">
    <text evidence="2">The sequence shown here is derived from an EMBL/GenBank/DDBJ whole genome shotgun (WGS) entry which is preliminary data.</text>
</comment>
<evidence type="ECO:0000256" key="1">
    <source>
        <dbReference type="SAM" id="SignalP"/>
    </source>
</evidence>
<proteinExistence type="predicted"/>
<protein>
    <submittedName>
        <fullName evidence="2">Uncharacterized protein</fullName>
    </submittedName>
</protein>
<dbReference type="HOGENOM" id="CLU_1084993_0_0_9"/>
<dbReference type="OrthoDB" id="2299840at2"/>
<reference evidence="2 3" key="1">
    <citation type="submission" date="2015-01" db="EMBL/GenBank/DDBJ databases">
        <title>Comparative genomics of the lactic acid bacteria isolated from the honey bee gut.</title>
        <authorList>
            <person name="Ellegaard K.M."/>
            <person name="Tamarit D."/>
            <person name="Javelind E."/>
            <person name="Olofsson T."/>
            <person name="Andersson S.G."/>
            <person name="Vasquez A."/>
        </authorList>
    </citation>
    <scope>NUCLEOTIDE SEQUENCE [LARGE SCALE GENOMIC DNA]</scope>
    <source>
        <strain evidence="2 3">Hma8</strain>
    </source>
</reference>
<feature type="chain" id="PRO_5039113728" evidence="1">
    <location>
        <begin position="25"/>
        <end position="256"/>
    </location>
</feature>
<feature type="signal peptide" evidence="1">
    <location>
        <begin position="1"/>
        <end position="24"/>
    </location>
</feature>
<sequence length="256" mass="28536">MKFKKLISTVLLSAALVGGGLTHAKTVDAALNKKQAIAIVNNKKAEPTSGQYVFTTKIKSGKQKLGFDAHGAFTTKPQLVQSITTVNAGKNKGKVEQWVDMTSNRIYTKVDGKWQYTTLEDSETTQPDMQKYESTIKKFAKSIKHDFNKNARLSHKKGVYTLKSSVNMTKAAKLLNQIFKDYKVDTKSFKKHVKLSKCYVTFTLKDNEVTDYAVSFKMNYDKKTPASFKLKMFGFGGSDSLSLPDEVKNATPATTK</sequence>
<gene>
    <name evidence="2" type="ORF">JF74_16190</name>
</gene>
<evidence type="ECO:0000313" key="3">
    <source>
        <dbReference type="Proteomes" id="UP000033531"/>
    </source>
</evidence>
<dbReference type="RefSeq" id="WP_046325544.1">
    <property type="nucleotide sequence ID" value="NZ_JBHTMT010000004.1"/>
</dbReference>
<dbReference type="AlphaFoldDB" id="A0A0F4LBW6"/>
<dbReference type="EMBL" id="JXLI01000013">
    <property type="protein sequence ID" value="KJY55769.1"/>
    <property type="molecule type" value="Genomic_DNA"/>
</dbReference>
<name>A0A0F4LBW6_9LACO</name>
<keyword evidence="1" id="KW-0732">Signal</keyword>
<accession>A0A0F4LBW6</accession>
<dbReference type="STRING" id="1218507.JF74_16190"/>
<dbReference type="PATRIC" id="fig|1218507.3.peg.1813"/>